<dbReference type="Proteomes" id="UP000800093">
    <property type="component" value="Unassembled WGS sequence"/>
</dbReference>
<organism evidence="1 2">
    <name type="scientific">Lojkania enalia</name>
    <dbReference type="NCBI Taxonomy" id="147567"/>
    <lineage>
        <taxon>Eukaryota</taxon>
        <taxon>Fungi</taxon>
        <taxon>Dikarya</taxon>
        <taxon>Ascomycota</taxon>
        <taxon>Pezizomycotina</taxon>
        <taxon>Dothideomycetes</taxon>
        <taxon>Pleosporomycetidae</taxon>
        <taxon>Pleosporales</taxon>
        <taxon>Pleosporales incertae sedis</taxon>
        <taxon>Lojkania</taxon>
    </lineage>
</organism>
<name>A0A9P4NBL2_9PLEO</name>
<gene>
    <name evidence="1" type="ORF">CC78DRAFT_574379</name>
</gene>
<reference evidence="2" key="1">
    <citation type="journal article" date="2020" name="Stud. Mycol.">
        <title>101 Dothideomycetes genomes: A test case for predicting lifestyles and emergence of pathogens.</title>
        <authorList>
            <person name="Haridas S."/>
            <person name="Albert R."/>
            <person name="Binder M."/>
            <person name="Bloem J."/>
            <person name="LaButti K."/>
            <person name="Salamov A."/>
            <person name="Andreopoulos B."/>
            <person name="Baker S."/>
            <person name="Barry K."/>
            <person name="Bills G."/>
            <person name="Bluhm B."/>
            <person name="Cannon C."/>
            <person name="Castanera R."/>
            <person name="Culley D."/>
            <person name="Daum C."/>
            <person name="Ezra D."/>
            <person name="Gonzalez J."/>
            <person name="Henrissat B."/>
            <person name="Kuo A."/>
            <person name="Liang C."/>
            <person name="Lipzen A."/>
            <person name="Lutzoni F."/>
            <person name="Magnuson J."/>
            <person name="Mondo S."/>
            <person name="Nolan M."/>
            <person name="Ohm R."/>
            <person name="Pangilinan J."/>
            <person name="Park H.-J."/>
            <person name="Ramirez L."/>
            <person name="Alfaro M."/>
            <person name="Sun H."/>
            <person name="Tritt A."/>
            <person name="Yoshinaga Y."/>
            <person name="Zwiers L.-H."/>
            <person name="Turgeon B."/>
            <person name="Goodwin S."/>
            <person name="Spatafora J."/>
            <person name="Crous P."/>
            <person name="Grigoriev I."/>
        </authorList>
    </citation>
    <scope>NUCLEOTIDE SEQUENCE [LARGE SCALE GENOMIC DNA]</scope>
    <source>
        <strain evidence="2">CBS 304.66</strain>
    </source>
</reference>
<protein>
    <submittedName>
        <fullName evidence="1">Uncharacterized protein</fullName>
    </submittedName>
</protein>
<dbReference type="AlphaFoldDB" id="A0A9P4NBL2"/>
<evidence type="ECO:0000313" key="1">
    <source>
        <dbReference type="EMBL" id="KAF2270252.1"/>
    </source>
</evidence>
<keyword evidence="2" id="KW-1185">Reference proteome</keyword>
<dbReference type="EMBL" id="ML986580">
    <property type="protein sequence ID" value="KAF2270252.1"/>
    <property type="molecule type" value="Genomic_DNA"/>
</dbReference>
<evidence type="ECO:0000313" key="2">
    <source>
        <dbReference type="Proteomes" id="UP000800093"/>
    </source>
</evidence>
<proteinExistence type="predicted"/>
<accession>A0A9P4NBL2</accession>
<comment type="caution">
    <text evidence="1">The sequence shown here is derived from an EMBL/GenBank/DDBJ whole genome shotgun (WGS) entry which is preliminary data.</text>
</comment>
<sequence>MNLRTRSGVGLETSMIQGLDHHLASWILLLDAADEAEAEDVHSGVRRSWGSERVFACKAGHQVKLSPTDEKRTQESRL</sequence>